<accession>A0A1V4KP42</accession>
<organism evidence="2 3">
    <name type="scientific">Patagioenas fasciata monilis</name>
    <dbReference type="NCBI Taxonomy" id="372326"/>
    <lineage>
        <taxon>Eukaryota</taxon>
        <taxon>Metazoa</taxon>
        <taxon>Chordata</taxon>
        <taxon>Craniata</taxon>
        <taxon>Vertebrata</taxon>
        <taxon>Euteleostomi</taxon>
        <taxon>Archelosauria</taxon>
        <taxon>Archosauria</taxon>
        <taxon>Dinosauria</taxon>
        <taxon>Saurischia</taxon>
        <taxon>Theropoda</taxon>
        <taxon>Coelurosauria</taxon>
        <taxon>Aves</taxon>
        <taxon>Neognathae</taxon>
        <taxon>Neoaves</taxon>
        <taxon>Columbimorphae</taxon>
        <taxon>Columbiformes</taxon>
        <taxon>Columbidae</taxon>
        <taxon>Patagioenas</taxon>
    </lineage>
</organism>
<proteinExistence type="predicted"/>
<evidence type="ECO:0000313" key="3">
    <source>
        <dbReference type="Proteomes" id="UP000190648"/>
    </source>
</evidence>
<dbReference type="AlphaFoldDB" id="A0A1V4KP42"/>
<feature type="region of interest" description="Disordered" evidence="1">
    <location>
        <begin position="1"/>
        <end position="29"/>
    </location>
</feature>
<keyword evidence="3" id="KW-1185">Reference proteome</keyword>
<sequence length="138" mass="15266">MNALGIQRGKTPQTQPTPTPRAPPGPCRGAAQPAESILFETCFLRLRKQRQQVGRRLIYSLTCARACGELRAVSRNCIWSQNHILLLKCEDSMMCLHRCGSPPLLQHTGPGEVAVNKVLSAVTEYHQLQTDTCGSLRQ</sequence>
<feature type="compositionally biased region" description="Pro residues" evidence="1">
    <location>
        <begin position="15"/>
        <end position="26"/>
    </location>
</feature>
<reference evidence="2 3" key="1">
    <citation type="submission" date="2016-02" db="EMBL/GenBank/DDBJ databases">
        <title>Band-tailed pigeon sequencing and assembly.</title>
        <authorList>
            <person name="Soares A.E."/>
            <person name="Novak B.J."/>
            <person name="Rice E.S."/>
            <person name="O'Connell B."/>
            <person name="Chang D."/>
            <person name="Weber S."/>
            <person name="Shapiro B."/>
        </authorList>
    </citation>
    <scope>NUCLEOTIDE SEQUENCE [LARGE SCALE GENOMIC DNA]</scope>
    <source>
        <strain evidence="2">BTP2013</strain>
        <tissue evidence="2">Blood</tissue>
    </source>
</reference>
<dbReference type="Proteomes" id="UP000190648">
    <property type="component" value="Unassembled WGS sequence"/>
</dbReference>
<gene>
    <name evidence="2" type="ORF">AV530_011356</name>
</gene>
<protein>
    <submittedName>
        <fullName evidence="2">Uncharacterized protein</fullName>
    </submittedName>
</protein>
<name>A0A1V4KP42_PATFA</name>
<evidence type="ECO:0000256" key="1">
    <source>
        <dbReference type="SAM" id="MobiDB-lite"/>
    </source>
</evidence>
<dbReference type="EMBL" id="LSYS01002427">
    <property type="protein sequence ID" value="OPJ86199.1"/>
    <property type="molecule type" value="Genomic_DNA"/>
</dbReference>
<evidence type="ECO:0000313" key="2">
    <source>
        <dbReference type="EMBL" id="OPJ86199.1"/>
    </source>
</evidence>
<comment type="caution">
    <text evidence="2">The sequence shown here is derived from an EMBL/GenBank/DDBJ whole genome shotgun (WGS) entry which is preliminary data.</text>
</comment>